<dbReference type="Proteomes" id="UP000289792">
    <property type="component" value="Unassembled WGS sequence"/>
</dbReference>
<dbReference type="AlphaFoldDB" id="A0A4Q0XDH6"/>
<dbReference type="EMBL" id="SDDZ01000014">
    <property type="protein sequence ID" value="RXJ45400.1"/>
    <property type="molecule type" value="Genomic_DNA"/>
</dbReference>
<dbReference type="CDD" id="cd00761">
    <property type="entry name" value="Glyco_tranf_GTA_type"/>
    <property type="match status" value="1"/>
</dbReference>
<evidence type="ECO:0000313" key="2">
    <source>
        <dbReference type="EMBL" id="RXJ45400.1"/>
    </source>
</evidence>
<dbReference type="Gene3D" id="3.90.550.10">
    <property type="entry name" value="Spore Coat Polysaccharide Biosynthesis Protein SpsA, Chain A"/>
    <property type="match status" value="1"/>
</dbReference>
<accession>A0A4Q0XDH6</accession>
<dbReference type="PANTHER" id="PTHR43685">
    <property type="entry name" value="GLYCOSYLTRANSFERASE"/>
    <property type="match status" value="1"/>
</dbReference>
<dbReference type="GO" id="GO:0016740">
    <property type="term" value="F:transferase activity"/>
    <property type="evidence" value="ECO:0007669"/>
    <property type="project" value="UniProtKB-KW"/>
</dbReference>
<dbReference type="InterPro" id="IPR050834">
    <property type="entry name" value="Glycosyltransf_2"/>
</dbReference>
<organism evidence="2 3">
    <name type="scientific">Gelidibacter gilvus</name>
    <dbReference type="NCBI Taxonomy" id="59602"/>
    <lineage>
        <taxon>Bacteria</taxon>
        <taxon>Pseudomonadati</taxon>
        <taxon>Bacteroidota</taxon>
        <taxon>Flavobacteriia</taxon>
        <taxon>Flavobacteriales</taxon>
        <taxon>Flavobacteriaceae</taxon>
        <taxon>Gelidibacter</taxon>
    </lineage>
</organism>
<dbReference type="InterPro" id="IPR029044">
    <property type="entry name" value="Nucleotide-diphossugar_trans"/>
</dbReference>
<dbReference type="SUPFAM" id="SSF53448">
    <property type="entry name" value="Nucleotide-diphospho-sugar transferases"/>
    <property type="match status" value="1"/>
</dbReference>
<sequence>MKTPLISIIMPTYDRGDLISESIDAIINQSYNNLEFIIVDDGSKDDTINVVTEYTQADKRIKFFERPKNRPKGANACRNYGLELSTGDFIIWADSDDIMHPKCLEICFRLINEHSSDFCRFSKAVFFGSNHNYLISEPVVNAVIPLDIDNLYDMISNTIPFNTCTVLWNREVIGKERFSEVILYGDEWEFFSRLLSNGLEGISIDSVLYYVRKHENSTTGEFWSNDKIRRNSKVKANELVIENLKDKDLLNYKMARYFIGSSLFLKDKKVYSVLIENIEHLGFIQKMKLNIRYHFNFLIRPLYKAKRAVIKKIGRNNE</sequence>
<evidence type="ECO:0000259" key="1">
    <source>
        <dbReference type="Pfam" id="PF00535"/>
    </source>
</evidence>
<keyword evidence="3" id="KW-1185">Reference proteome</keyword>
<dbReference type="InterPro" id="IPR001173">
    <property type="entry name" value="Glyco_trans_2-like"/>
</dbReference>
<keyword evidence="2" id="KW-0808">Transferase</keyword>
<evidence type="ECO:0000313" key="3">
    <source>
        <dbReference type="Proteomes" id="UP000289792"/>
    </source>
</evidence>
<dbReference type="Pfam" id="PF00535">
    <property type="entry name" value="Glycos_transf_2"/>
    <property type="match status" value="1"/>
</dbReference>
<dbReference type="OrthoDB" id="597270at2"/>
<feature type="domain" description="Glycosyltransferase 2-like" evidence="1">
    <location>
        <begin position="7"/>
        <end position="163"/>
    </location>
</feature>
<reference evidence="2 3" key="1">
    <citation type="submission" date="2019-01" db="EMBL/GenBank/DDBJ databases">
        <title>Genome sequence of the Antarctic species Gelidibacter gilvus ACAM 158(T).</title>
        <authorList>
            <person name="Bowman J.P."/>
        </authorList>
    </citation>
    <scope>NUCLEOTIDE SEQUENCE [LARGE SCALE GENOMIC DNA]</scope>
    <source>
        <strain evidence="2 3">IC158</strain>
    </source>
</reference>
<gene>
    <name evidence="2" type="ORF">ESZ48_16410</name>
</gene>
<dbReference type="PANTHER" id="PTHR43685:SF2">
    <property type="entry name" value="GLYCOSYLTRANSFERASE 2-LIKE DOMAIN-CONTAINING PROTEIN"/>
    <property type="match status" value="1"/>
</dbReference>
<dbReference type="RefSeq" id="WP_129018589.1">
    <property type="nucleotide sequence ID" value="NZ_SDDZ01000014.1"/>
</dbReference>
<name>A0A4Q0XDH6_9FLAO</name>
<protein>
    <submittedName>
        <fullName evidence="2">Glycosyltransferase family 2 protein</fullName>
    </submittedName>
</protein>
<comment type="caution">
    <text evidence="2">The sequence shown here is derived from an EMBL/GenBank/DDBJ whole genome shotgun (WGS) entry which is preliminary data.</text>
</comment>
<proteinExistence type="predicted"/>